<dbReference type="EMBL" id="LFTY01000001">
    <property type="protein sequence ID" value="KMW60289.1"/>
    <property type="molecule type" value="Genomic_DNA"/>
</dbReference>
<dbReference type="Proteomes" id="UP000037178">
    <property type="component" value="Unassembled WGS sequence"/>
</dbReference>
<dbReference type="STRING" id="1675527.AIOL_000442"/>
<dbReference type="InterPro" id="IPR006683">
    <property type="entry name" value="Thioestr_dom"/>
</dbReference>
<sequence length="145" mass="15170">MTEQSLAAKEAMAQVDYTFAPWVADLGLTLVETGRAGADLVFPGHPSVELRGGPGAGVICGQAIAALADTACVYALTGANGRFRNCTTTDMSVRFARPLPGGAVRIRVDLESNGRKLAVCRVTFMAEGSPKTAALATATFMYLEE</sequence>
<organism evidence="2 3">
    <name type="scientific">Candidatus Rhodobacter oscarellae</name>
    <dbReference type="NCBI Taxonomy" id="1675527"/>
    <lineage>
        <taxon>Bacteria</taxon>
        <taxon>Pseudomonadati</taxon>
        <taxon>Pseudomonadota</taxon>
        <taxon>Alphaproteobacteria</taxon>
        <taxon>Rhodobacterales</taxon>
        <taxon>Rhodobacter group</taxon>
        <taxon>Rhodobacter</taxon>
    </lineage>
</organism>
<feature type="domain" description="Thioesterase" evidence="1">
    <location>
        <begin position="57"/>
        <end position="130"/>
    </location>
</feature>
<dbReference type="AlphaFoldDB" id="A0A0J9EF31"/>
<protein>
    <recommendedName>
        <fullName evidence="1">Thioesterase domain-containing protein</fullName>
    </recommendedName>
</protein>
<dbReference type="GO" id="GO:0016790">
    <property type="term" value="F:thiolester hydrolase activity"/>
    <property type="evidence" value="ECO:0007669"/>
    <property type="project" value="UniProtKB-ARBA"/>
</dbReference>
<evidence type="ECO:0000313" key="3">
    <source>
        <dbReference type="Proteomes" id="UP000037178"/>
    </source>
</evidence>
<name>A0A0J9EF31_9RHOB</name>
<dbReference type="Pfam" id="PF03061">
    <property type="entry name" value="4HBT"/>
    <property type="match status" value="1"/>
</dbReference>
<proteinExistence type="predicted"/>
<dbReference type="InterPro" id="IPR029069">
    <property type="entry name" value="HotDog_dom_sf"/>
</dbReference>
<gene>
    <name evidence="2" type="ORF">AIOL_000442</name>
</gene>
<keyword evidence="3" id="KW-1185">Reference proteome</keyword>
<dbReference type="OrthoDB" id="8588611at2"/>
<evidence type="ECO:0000313" key="2">
    <source>
        <dbReference type="EMBL" id="KMW60289.1"/>
    </source>
</evidence>
<accession>A0A0J9EF31</accession>
<dbReference type="SUPFAM" id="SSF54637">
    <property type="entry name" value="Thioesterase/thiol ester dehydrase-isomerase"/>
    <property type="match status" value="1"/>
</dbReference>
<comment type="caution">
    <text evidence="2">The sequence shown here is derived from an EMBL/GenBank/DDBJ whole genome shotgun (WGS) entry which is preliminary data.</text>
</comment>
<dbReference type="PATRIC" id="fig|1675527.3.peg.493"/>
<dbReference type="Gene3D" id="3.10.129.10">
    <property type="entry name" value="Hotdog Thioesterase"/>
    <property type="match status" value="1"/>
</dbReference>
<dbReference type="RefSeq" id="WP_053101155.1">
    <property type="nucleotide sequence ID" value="NZ_LFTY01000001.1"/>
</dbReference>
<evidence type="ECO:0000259" key="1">
    <source>
        <dbReference type="Pfam" id="PF03061"/>
    </source>
</evidence>
<dbReference type="CDD" id="cd03443">
    <property type="entry name" value="PaaI_thioesterase"/>
    <property type="match status" value="1"/>
</dbReference>
<reference evidence="2 3" key="1">
    <citation type="submission" date="2015-06" db="EMBL/GenBank/DDBJ databases">
        <title>Draft genome sequence of an Alphaproteobacteria species associated to the Mediterranean sponge Oscarella lobularis.</title>
        <authorList>
            <person name="Jourda C."/>
            <person name="Santini S."/>
            <person name="Claverie J.-M."/>
        </authorList>
    </citation>
    <scope>NUCLEOTIDE SEQUENCE [LARGE SCALE GENOMIC DNA]</scope>
    <source>
        <strain evidence="2">IGS</strain>
    </source>
</reference>